<dbReference type="PANTHER" id="PTHR15321">
    <property type="entry name" value="TUMOR SUPPRESSOR P53-BINDING PROTEIN 1"/>
    <property type="match status" value="1"/>
</dbReference>
<evidence type="ECO:0000313" key="7">
    <source>
        <dbReference type="Proteomes" id="UP001642405"/>
    </source>
</evidence>
<keyword evidence="6" id="KW-0456">Lyase</keyword>
<proteinExistence type="predicted"/>
<dbReference type="Proteomes" id="UP001642405">
    <property type="component" value="Unassembled WGS sequence"/>
</dbReference>
<feature type="compositionally biased region" description="Low complexity" evidence="4">
    <location>
        <begin position="503"/>
        <end position="512"/>
    </location>
</feature>
<protein>
    <submittedName>
        <fullName evidence="6">Radiation sensitive protein rad9</fullName>
        <ecNumber evidence="6">4.6.1.16</ecNumber>
    </submittedName>
</protein>
<feature type="region of interest" description="Disordered" evidence="4">
    <location>
        <begin position="1027"/>
        <end position="1047"/>
    </location>
</feature>
<name>A0ABP0BUK1_9PEZI</name>
<reference evidence="6 7" key="1">
    <citation type="submission" date="2024-01" db="EMBL/GenBank/DDBJ databases">
        <authorList>
            <person name="Allen C."/>
            <person name="Tagirdzhanova G."/>
        </authorList>
    </citation>
    <scope>NUCLEOTIDE SEQUENCE [LARGE SCALE GENOMIC DNA]</scope>
</reference>
<feature type="domain" description="BRCT" evidence="5">
    <location>
        <begin position="772"/>
        <end position="913"/>
    </location>
</feature>
<feature type="compositionally biased region" description="Basic residues" evidence="4">
    <location>
        <begin position="733"/>
        <end position="742"/>
    </location>
</feature>
<feature type="compositionally biased region" description="Pro residues" evidence="4">
    <location>
        <begin position="127"/>
        <end position="136"/>
    </location>
</feature>
<keyword evidence="7" id="KW-1185">Reference proteome</keyword>
<feature type="compositionally biased region" description="Basic and acidic residues" evidence="4">
    <location>
        <begin position="267"/>
        <end position="279"/>
    </location>
</feature>
<dbReference type="InterPro" id="IPR036420">
    <property type="entry name" value="BRCT_dom_sf"/>
</dbReference>
<feature type="region of interest" description="Disordered" evidence="4">
    <location>
        <begin position="75"/>
        <end position="143"/>
    </location>
</feature>
<gene>
    <name evidence="6" type="primary">RAD9</name>
    <name evidence="6" type="ORF">SCUCBS95973_004962</name>
</gene>
<dbReference type="CDD" id="cd17745">
    <property type="entry name" value="BRCT_p53bp1_rpt1"/>
    <property type="match status" value="1"/>
</dbReference>
<feature type="region of interest" description="Disordered" evidence="4">
    <location>
        <begin position="431"/>
        <end position="760"/>
    </location>
</feature>
<keyword evidence="2" id="KW-0227">DNA damage</keyword>
<evidence type="ECO:0000256" key="3">
    <source>
        <dbReference type="ARBA" id="ARBA00023242"/>
    </source>
</evidence>
<accession>A0ABP0BUK1</accession>
<dbReference type="Gene3D" id="3.40.50.10190">
    <property type="entry name" value="BRCT domain"/>
    <property type="match status" value="1"/>
</dbReference>
<feature type="region of interest" description="Disordered" evidence="4">
    <location>
        <begin position="227"/>
        <end position="403"/>
    </location>
</feature>
<dbReference type="InterPro" id="IPR047252">
    <property type="entry name" value="TP53BP1-like"/>
</dbReference>
<dbReference type="InterPro" id="IPR047249">
    <property type="entry name" value="BRCT_p53bp1-like_rpt1"/>
</dbReference>
<evidence type="ECO:0000259" key="5">
    <source>
        <dbReference type="PROSITE" id="PS50172"/>
    </source>
</evidence>
<feature type="region of interest" description="Disordered" evidence="4">
    <location>
        <begin position="1"/>
        <end position="39"/>
    </location>
</feature>
<evidence type="ECO:0000256" key="4">
    <source>
        <dbReference type="SAM" id="MobiDB-lite"/>
    </source>
</evidence>
<dbReference type="PROSITE" id="PS50172">
    <property type="entry name" value="BRCT"/>
    <property type="match status" value="1"/>
</dbReference>
<comment type="subcellular location">
    <subcellularLocation>
        <location evidence="1">Nucleus</location>
    </subcellularLocation>
</comment>
<dbReference type="EC" id="4.6.1.16" evidence="6"/>
<evidence type="ECO:0000256" key="1">
    <source>
        <dbReference type="ARBA" id="ARBA00004123"/>
    </source>
</evidence>
<dbReference type="PANTHER" id="PTHR15321:SF3">
    <property type="entry name" value="TP53-BINDING PROTEIN 1"/>
    <property type="match status" value="1"/>
</dbReference>
<feature type="compositionally biased region" description="Polar residues" evidence="4">
    <location>
        <begin position="614"/>
        <end position="632"/>
    </location>
</feature>
<organism evidence="6 7">
    <name type="scientific">Sporothrix curviconia</name>
    <dbReference type="NCBI Taxonomy" id="1260050"/>
    <lineage>
        <taxon>Eukaryota</taxon>
        <taxon>Fungi</taxon>
        <taxon>Dikarya</taxon>
        <taxon>Ascomycota</taxon>
        <taxon>Pezizomycotina</taxon>
        <taxon>Sordariomycetes</taxon>
        <taxon>Sordariomycetidae</taxon>
        <taxon>Ophiostomatales</taxon>
        <taxon>Ophiostomataceae</taxon>
        <taxon>Sporothrix</taxon>
    </lineage>
</organism>
<dbReference type="InterPro" id="IPR001357">
    <property type="entry name" value="BRCT_dom"/>
</dbReference>
<sequence length="1074" mass="114226">MSASEAPAYDDGSGSPTQVNEGRSYDRYEDPVSLPFNSLRTTQEAGVDLGGFGDDFLDRSLDENESGAVRFGSMHSAELDFESPTAANDLGRKRNNGLSRFFPNSDNDLDLDNDAGTTAVGRRLDPETPPPPPPKNPFAGRFQTPLVGSSQLFAATPYSAAFNQASPTSSRPSPSELLLAQQVTATTPRTNMGMSSPMKLRFSNLGEQTPMPAVLFHSLSTPSTTRYNATTPYPAPSTVGPVAPSTVQQSSPTMRRMRTPAPIAEYEPMRKSQERRDAAAEAQQQTELVGGAPGSSSDDEADDADRKRQQAVRRKREAGARSLATVSMSGPTFRGDIVEVPASVRKDAPSRQHGRLPSSRVLDICPESDPPVSTPSERATKNTAAAAAAAADTDAAEADTDASAVKTAGLRSSEAYDDVSFPQSIIDAPTPEILPATKTPSSSAAFLPQMAFSGTDPGQPTLPPKSSLNETEAIPETSPAGRWPVSVSASRELVPSTSDAVEESTLPASSLPEEPPYSPRRREPSSSPVYEKQKQLEEVVSLLKKGTRQDIMSTEATMSSPPVPASSSTSTARPPQRKRARYGGESEPQNGRASLAASVSSMDRSSSGLSILSVTPTQLSREGTPVTANDSDLSACGSDKQKPASALTAAAVAAAAAAAAVDGGDNDDSPLVPRRRRRRGETPTMSLPNIKSEPEHGPTRHSRSARPAASPIPSGSTDELSASPAMLAAVPSRSKRSSRRFTRSVSTKPPPASKPSTLPASTLQIAAGMPSTVPRLFAGMVFGVSLQSQRPGEDHRAFARREKQGADLQARIQEAGGRILRDGFEDLFRPPQIISIASSRSRTTADAAGSISGNLQLLPKAADSGFTALIIDGHSRKAKYMQALALGLPCLAPRWVTACLDRGELVDWTPYLLCAGESSYLGGAMRSRNLAPYEASSARLADVVQRRAKLMGGLTILVVPSKAVEKTRDQYTFLAHVLGASLSQANNLQEAREHLKAMEEAGRPCDWVYVGEKAELAGLFEDRVRPAAKKRKRQTTGEDDIDRAPTPVKTLSDERFIQSLIFGELIEDDNLDGS</sequence>
<feature type="compositionally biased region" description="Low complexity" evidence="4">
    <location>
        <begin position="594"/>
        <end position="613"/>
    </location>
</feature>
<dbReference type="GO" id="GO:0000213">
    <property type="term" value="F:tRNA-intron lyase activity"/>
    <property type="evidence" value="ECO:0007669"/>
    <property type="project" value="UniProtKB-EC"/>
</dbReference>
<keyword evidence="3" id="KW-0539">Nucleus</keyword>
<feature type="compositionally biased region" description="Low complexity" evidence="4">
    <location>
        <begin position="556"/>
        <end position="574"/>
    </location>
</feature>
<feature type="compositionally biased region" description="Polar residues" evidence="4">
    <location>
        <begin position="96"/>
        <end position="105"/>
    </location>
</feature>
<comment type="caution">
    <text evidence="6">The sequence shown here is derived from an EMBL/GenBank/DDBJ whole genome shotgun (WGS) entry which is preliminary data.</text>
</comment>
<feature type="compositionally biased region" description="Low complexity" evidence="4">
    <location>
        <begin position="644"/>
        <end position="660"/>
    </location>
</feature>
<evidence type="ECO:0000256" key="2">
    <source>
        <dbReference type="ARBA" id="ARBA00022763"/>
    </source>
</evidence>
<dbReference type="SUPFAM" id="SSF52113">
    <property type="entry name" value="BRCT domain"/>
    <property type="match status" value="1"/>
</dbReference>
<dbReference type="EMBL" id="CAWUHB010000026">
    <property type="protein sequence ID" value="CAK7222809.1"/>
    <property type="molecule type" value="Genomic_DNA"/>
</dbReference>
<feature type="compositionally biased region" description="Low complexity" evidence="4">
    <location>
        <begin position="381"/>
        <end position="393"/>
    </location>
</feature>
<evidence type="ECO:0000313" key="6">
    <source>
        <dbReference type="EMBL" id="CAK7222809.1"/>
    </source>
</evidence>